<evidence type="ECO:0000313" key="3">
    <source>
        <dbReference type="Proteomes" id="UP000442707"/>
    </source>
</evidence>
<comment type="caution">
    <text evidence="2">The sequence shown here is derived from an EMBL/GenBank/DDBJ whole genome shotgun (WGS) entry which is preliminary data.</text>
</comment>
<protein>
    <recommendedName>
        <fullName evidence="4">Leucine-binding protein domain-containing protein</fullName>
    </recommendedName>
</protein>
<dbReference type="Gene3D" id="3.40.50.2300">
    <property type="match status" value="2"/>
</dbReference>
<name>A0A6H9USI4_9ACTN</name>
<dbReference type="SUPFAM" id="SSF53822">
    <property type="entry name" value="Periplasmic binding protein-like I"/>
    <property type="match status" value="1"/>
</dbReference>
<organism evidence="2 3">
    <name type="scientific">Streptomyces luteolifulvus</name>
    <dbReference type="NCBI Taxonomy" id="2615112"/>
    <lineage>
        <taxon>Bacteria</taxon>
        <taxon>Bacillati</taxon>
        <taxon>Actinomycetota</taxon>
        <taxon>Actinomycetes</taxon>
        <taxon>Kitasatosporales</taxon>
        <taxon>Streptomycetaceae</taxon>
        <taxon>Streptomyces</taxon>
    </lineage>
</organism>
<dbReference type="AlphaFoldDB" id="A0A6H9USI4"/>
<gene>
    <name evidence="2" type="ORF">F7R91_29230</name>
</gene>
<dbReference type="InterPro" id="IPR028082">
    <property type="entry name" value="Peripla_BP_I"/>
</dbReference>
<keyword evidence="3" id="KW-1185">Reference proteome</keyword>
<dbReference type="EMBL" id="VZRB01000025">
    <property type="protein sequence ID" value="KAB1142335.1"/>
    <property type="molecule type" value="Genomic_DNA"/>
</dbReference>
<evidence type="ECO:0008006" key="4">
    <source>
        <dbReference type="Google" id="ProtNLM"/>
    </source>
</evidence>
<accession>A0A6H9USI4</accession>
<proteinExistence type="predicted"/>
<sequence>MATEPSGGPGFAGAHTLLALIKGLTERPRFLARPPAHELRGDQPLPLLCLQRESGANGFLAALAQRLDEALPPKVPYAFVNADTAQEQSRERWTTGDSPDVQPLREAMPLLPLLDVLSFSLAADRFGTGRLTRFNYYRLADWLTGQPLPPPQGRNDQPVVRLLRQWSGRQGQPPDTAEVSSGAMDLASGGLTRFGLRLALWAGRRVGFRWLEKRVPGLRQESRWFTRRQNYMIPRHSVSFLGFAERLTLSRRDSENLDQIKKLHVHAFLEDLRIAYRRRRWMILPKRKGWRRTAYLTVLLDNVTEDNGGWELLQLINEVRNETGELDPLFVVAASDEAPPAGAGINCEIVDPAEADLALSEWRRTLPGRRQQLVKDARFFRVRLPRPVDPCDARSLPRGDRTAWETDAVFRPRPAPVLARRGLVELALVLALLVPLVPAFQNVRDYWGANCSYFRPRFTDGVSVKLVRFAPGDLQCIGYSDNDSQIFGADERLRNAQEAIFEQNRLAARLHEEDPARPYIGIVYFVGLTHRGAAPDTDDAFAEELEGMLLRQRQQNVKSKSEPVLRVIIANGGVGMKKAPQVVRDMLRPLFQADHTVLGVLGLDRTVVETEEAITQLGLAGIPTIGSTLTGTGLADRSPLYFQLVPGNPRQAELLTRYAQHVNATKVTIYHPQLKQGDTYVDTLVEAVHAQLGSAGVSVVDEHWKYSPRDLDSLCSTAADRSDEIIYYAGREDYFGDFLSGVTRCYNRTYLPRIVADDSIYRFIAQEKNRKNTKLAGLPVSYVGMGSLVTLAGRPCLDGKPAPLVGGGTPLDAFCAGYSELHKELDKQLSEDEDPALLWPAELSGLAYDGAGLFVEAMDQIQRRLKLPPGSGQPHRAAVAQQFREMTFKGATGAITFADSRVGEDRNLAILEVDNIYDLKSQPRCVYLIGDLFEKGQPRNANGCPSGGKAKGTADKQTGWHP</sequence>
<dbReference type="RefSeq" id="WP_150953374.1">
    <property type="nucleotide sequence ID" value="NZ_VZRB01000025.1"/>
</dbReference>
<reference evidence="2 3" key="1">
    <citation type="submission" date="2019-09" db="EMBL/GenBank/DDBJ databases">
        <title>Screening of Novel Bioactive Compounds from Soil-Associated.</title>
        <authorList>
            <person name="Zhao S."/>
        </authorList>
    </citation>
    <scope>NUCLEOTIDE SEQUENCE [LARGE SCALE GENOMIC DNA]</scope>
    <source>
        <strain evidence="2 3">HIT-DPA4</strain>
    </source>
</reference>
<feature type="region of interest" description="Disordered" evidence="1">
    <location>
        <begin position="938"/>
        <end position="962"/>
    </location>
</feature>
<dbReference type="Proteomes" id="UP000442707">
    <property type="component" value="Unassembled WGS sequence"/>
</dbReference>
<evidence type="ECO:0000313" key="2">
    <source>
        <dbReference type="EMBL" id="KAB1142335.1"/>
    </source>
</evidence>
<evidence type="ECO:0000256" key="1">
    <source>
        <dbReference type="SAM" id="MobiDB-lite"/>
    </source>
</evidence>